<evidence type="ECO:0000256" key="9">
    <source>
        <dbReference type="ARBA" id="ARBA00022989"/>
    </source>
</evidence>
<organism evidence="15 16">
    <name type="scientific">Lactiplantibacillus pentosus</name>
    <name type="common">Lactobacillus pentosus</name>
    <dbReference type="NCBI Taxonomy" id="1589"/>
    <lineage>
        <taxon>Bacteria</taxon>
        <taxon>Bacillati</taxon>
        <taxon>Bacillota</taxon>
        <taxon>Bacilli</taxon>
        <taxon>Lactobacillales</taxon>
        <taxon>Lactobacillaceae</taxon>
        <taxon>Lactiplantibacillus</taxon>
    </lineage>
</organism>
<feature type="domain" description="PTS EIIB type-1" evidence="13">
    <location>
        <begin position="8"/>
        <end position="90"/>
    </location>
</feature>
<dbReference type="SUPFAM" id="SSF55604">
    <property type="entry name" value="Glucose permease domain IIB"/>
    <property type="match status" value="1"/>
</dbReference>
<comment type="caution">
    <text evidence="15">The sequence shown here is derived from an EMBL/GenBank/DDBJ whole genome shotgun (WGS) entry which is preliminary data.</text>
</comment>
<name>A0ABD7IX68_LACPE</name>
<keyword evidence="4" id="KW-0762">Sugar transport</keyword>
<keyword evidence="2" id="KW-0813">Transport</keyword>
<feature type="transmembrane region" description="Helical" evidence="12">
    <location>
        <begin position="212"/>
        <end position="238"/>
    </location>
</feature>
<evidence type="ECO:0000256" key="10">
    <source>
        <dbReference type="ARBA" id="ARBA00023136"/>
    </source>
</evidence>
<comment type="subcellular location">
    <subcellularLocation>
        <location evidence="1">Cell membrane</location>
        <topology evidence="1">Multi-pass membrane protein</topology>
    </subcellularLocation>
</comment>
<protein>
    <recommendedName>
        <fullName evidence="17">PTS beta-glucoside transporter subunit EIIBCA</fullName>
    </recommendedName>
</protein>
<dbReference type="InterPro" id="IPR001996">
    <property type="entry name" value="PTS_IIB_1"/>
</dbReference>
<evidence type="ECO:0000259" key="14">
    <source>
        <dbReference type="PROSITE" id="PS51103"/>
    </source>
</evidence>
<keyword evidence="10 12" id="KW-0472">Membrane</keyword>
<evidence type="ECO:0000256" key="5">
    <source>
        <dbReference type="ARBA" id="ARBA00022679"/>
    </source>
</evidence>
<dbReference type="CDD" id="cd00212">
    <property type="entry name" value="PTS_IIB_glc"/>
    <property type="match status" value="1"/>
</dbReference>
<feature type="transmembrane region" description="Helical" evidence="12">
    <location>
        <begin position="332"/>
        <end position="355"/>
    </location>
</feature>
<feature type="transmembrane region" description="Helical" evidence="12">
    <location>
        <begin position="250"/>
        <end position="271"/>
    </location>
</feature>
<feature type="transmembrane region" description="Helical" evidence="12">
    <location>
        <begin position="303"/>
        <end position="326"/>
    </location>
</feature>
<dbReference type="InterPro" id="IPR003352">
    <property type="entry name" value="PTS_EIIC"/>
</dbReference>
<gene>
    <name evidence="15" type="ORF">D6U18_01105</name>
</gene>
<evidence type="ECO:0000256" key="8">
    <source>
        <dbReference type="ARBA" id="ARBA00022777"/>
    </source>
</evidence>
<dbReference type="EMBL" id="RDCJ01000009">
    <property type="protein sequence ID" value="RMW52301.1"/>
    <property type="molecule type" value="Genomic_DNA"/>
</dbReference>
<feature type="active site" description="Phosphocysteine intermediate; for EIIB activity" evidence="11">
    <location>
        <position position="30"/>
    </location>
</feature>
<keyword evidence="7 12" id="KW-0812">Transmembrane</keyword>
<feature type="domain" description="PTS EIIC type-1" evidence="14">
    <location>
        <begin position="119"/>
        <end position="468"/>
    </location>
</feature>
<feature type="transmembrane region" description="Helical" evidence="12">
    <location>
        <begin position="435"/>
        <end position="456"/>
    </location>
</feature>
<keyword evidence="5" id="KW-0808">Transferase</keyword>
<evidence type="ECO:0000313" key="15">
    <source>
        <dbReference type="EMBL" id="RMW52301.1"/>
    </source>
</evidence>
<reference evidence="15 16" key="1">
    <citation type="submission" date="2018-10" db="EMBL/GenBank/DDBJ databases">
        <title>Genome sequences of five Lactobacillus pentosus strains isolated from brines of traditionally fermented spanish-style green table olives and differences between them.</title>
        <authorList>
            <person name="Jimenez Diaz R."/>
        </authorList>
    </citation>
    <scope>NUCLEOTIDE SEQUENCE [LARGE SCALE GENOMIC DNA]</scope>
    <source>
        <strain evidence="15 16">IG10</strain>
    </source>
</reference>
<dbReference type="InterPro" id="IPR036878">
    <property type="entry name" value="Glu_permease_IIB"/>
</dbReference>
<evidence type="ECO:0000256" key="1">
    <source>
        <dbReference type="ARBA" id="ARBA00004651"/>
    </source>
</evidence>
<evidence type="ECO:0000256" key="2">
    <source>
        <dbReference type="ARBA" id="ARBA00022448"/>
    </source>
</evidence>
<dbReference type="Pfam" id="PF00367">
    <property type="entry name" value="PTS_EIIB"/>
    <property type="match status" value="1"/>
</dbReference>
<dbReference type="PROSITE" id="PS51098">
    <property type="entry name" value="PTS_EIIB_TYPE_1"/>
    <property type="match status" value="1"/>
</dbReference>
<keyword evidence="8" id="KW-0418">Kinase</keyword>
<evidence type="ECO:0000256" key="6">
    <source>
        <dbReference type="ARBA" id="ARBA00022683"/>
    </source>
</evidence>
<dbReference type="Gene3D" id="3.30.1360.60">
    <property type="entry name" value="Glucose permease domain IIB"/>
    <property type="match status" value="1"/>
</dbReference>
<evidence type="ECO:0000259" key="13">
    <source>
        <dbReference type="PROSITE" id="PS51098"/>
    </source>
</evidence>
<evidence type="ECO:0000256" key="7">
    <source>
        <dbReference type="ARBA" id="ARBA00022692"/>
    </source>
</evidence>
<feature type="transmembrane region" description="Helical" evidence="12">
    <location>
        <begin position="392"/>
        <end position="415"/>
    </location>
</feature>
<dbReference type="PROSITE" id="PS51103">
    <property type="entry name" value="PTS_EIIC_TYPE_1"/>
    <property type="match status" value="1"/>
</dbReference>
<dbReference type="FunFam" id="3.30.1360.60:FF:000001">
    <property type="entry name" value="PTS system glucose-specific IIBC component PtsG"/>
    <property type="match status" value="1"/>
</dbReference>
<dbReference type="InterPro" id="IPR050558">
    <property type="entry name" value="PTS_Sugar-Specific_Components"/>
</dbReference>
<evidence type="ECO:0000256" key="3">
    <source>
        <dbReference type="ARBA" id="ARBA00022475"/>
    </source>
</evidence>
<keyword evidence="6" id="KW-0598">Phosphotransferase system</keyword>
<dbReference type="AlphaFoldDB" id="A0ABD7IX68"/>
<dbReference type="RefSeq" id="WP_122217483.1">
    <property type="nucleotide sequence ID" value="NZ_RDCJ01000009.1"/>
</dbReference>
<keyword evidence="9 12" id="KW-1133">Transmembrane helix</keyword>
<feature type="transmembrane region" description="Helical" evidence="12">
    <location>
        <begin position="189"/>
        <end position="206"/>
    </location>
</feature>
<evidence type="ECO:0000313" key="16">
    <source>
        <dbReference type="Proteomes" id="UP000276249"/>
    </source>
</evidence>
<evidence type="ECO:0000256" key="11">
    <source>
        <dbReference type="PROSITE-ProRule" id="PRU00421"/>
    </source>
</evidence>
<sequence length="480" mass="51357">MAKTGKYDELSQNVVELLGGKENISFFTHCVTRLRFNVKDKALVKQEALEKIDNVIGVQWSGEQFQIIIGQGVGQAYDQIVSENNLAGAGELSATEQSNKSTDKQEKMTFKSVIDRIFDVLSGTFVMFIPVLIAAGIISAILSLLTTFHLVSTRDQTYIVFAAVQQGIFYFLPLFAGYAASVKLKMNPFIGMALGAILCYSTINGAKDLSVFGLHIMTVTYSQSVFPIILGVWFMSYVERGLKKIVPEMLETIIVPAITLLLGLLATLLVLGPIGSIAGSYLGAFITLVNQHAGWLAPGLIGLIYPLMVFTGMHYALIPLVVTALANPGFDTLLMVAGFISNISEGGAAFATGLLEKDGKKKANAFTIAVSALCGVTEPALFGITFRNKRTLVAVCLGGFAGSLFAGILSAKAYGFVGGLPSLPLFIGPNGLGNLLVIVVAIAISFIVTLTLTYLLNKQTSAISKNQQTEMTYKEGVLDD</sequence>
<dbReference type="Proteomes" id="UP000276249">
    <property type="component" value="Unassembled WGS sequence"/>
</dbReference>
<evidence type="ECO:0000256" key="4">
    <source>
        <dbReference type="ARBA" id="ARBA00022597"/>
    </source>
</evidence>
<dbReference type="PANTHER" id="PTHR30175:SF1">
    <property type="entry name" value="PTS SYSTEM ARBUTIN-, CELLOBIOSE-, AND SALICIN-SPECIFIC EIIBC COMPONENT-RELATED"/>
    <property type="match status" value="1"/>
</dbReference>
<dbReference type="GO" id="GO:0005886">
    <property type="term" value="C:plasma membrane"/>
    <property type="evidence" value="ECO:0007669"/>
    <property type="project" value="UniProtKB-SubCell"/>
</dbReference>
<evidence type="ECO:0000256" key="12">
    <source>
        <dbReference type="SAM" id="Phobius"/>
    </source>
</evidence>
<feature type="transmembrane region" description="Helical" evidence="12">
    <location>
        <begin position="117"/>
        <end position="145"/>
    </location>
</feature>
<accession>A0ABD7IX68</accession>
<keyword evidence="3" id="KW-1003">Cell membrane</keyword>
<dbReference type="InterPro" id="IPR018113">
    <property type="entry name" value="PTrfase_EIIB_Cys"/>
</dbReference>
<evidence type="ECO:0008006" key="17">
    <source>
        <dbReference type="Google" id="ProtNLM"/>
    </source>
</evidence>
<dbReference type="InterPro" id="IPR013013">
    <property type="entry name" value="PTS_EIIC_1"/>
</dbReference>
<feature type="transmembrane region" description="Helical" evidence="12">
    <location>
        <begin position="157"/>
        <end position="177"/>
    </location>
</feature>
<dbReference type="PROSITE" id="PS01035">
    <property type="entry name" value="PTS_EIIB_TYPE_1_CYS"/>
    <property type="match status" value="1"/>
</dbReference>
<dbReference type="Pfam" id="PF02378">
    <property type="entry name" value="PTS_EIIC"/>
    <property type="match status" value="1"/>
</dbReference>
<proteinExistence type="predicted"/>
<dbReference type="PANTHER" id="PTHR30175">
    <property type="entry name" value="PHOSPHOTRANSFERASE SYSTEM TRANSPORT PROTEIN"/>
    <property type="match status" value="1"/>
</dbReference>
<dbReference type="GO" id="GO:0016301">
    <property type="term" value="F:kinase activity"/>
    <property type="evidence" value="ECO:0007669"/>
    <property type="project" value="UniProtKB-KW"/>
</dbReference>
<dbReference type="GO" id="GO:0009401">
    <property type="term" value="P:phosphoenolpyruvate-dependent sugar phosphotransferase system"/>
    <property type="evidence" value="ECO:0007669"/>
    <property type="project" value="UniProtKB-KW"/>
</dbReference>